<proteinExistence type="predicted"/>
<evidence type="ECO:0000256" key="1">
    <source>
        <dbReference type="SAM" id="MobiDB-lite"/>
    </source>
</evidence>
<dbReference type="OrthoDB" id="244107at2759"/>
<feature type="compositionally biased region" description="Polar residues" evidence="1">
    <location>
        <begin position="488"/>
        <end position="502"/>
    </location>
</feature>
<protein>
    <recommendedName>
        <fullName evidence="2">Vps41 beta-propeller domain-containing protein</fullName>
    </recommendedName>
</protein>
<evidence type="ECO:0000313" key="3">
    <source>
        <dbReference type="EMBL" id="GMH68275.1"/>
    </source>
</evidence>
<dbReference type="Proteomes" id="UP001165122">
    <property type="component" value="Unassembled WGS sequence"/>
</dbReference>
<sequence length="934" mass="104478">MLLPSGSSLYTYTLMSSSNPIKIDYGSVISCMCSTSLGTFLGFQSGLLSLSKNSWLGRRDQTLHTSGTRITSVQVLENYVVFSDEDSLKILSISTLTRLASVARPSGANPDLHPKQFRESVKPFYAFLNVRCLFVGWGDCVMILRIEGGEGGEKVKCSKAFSLDGVCLGLTPIDSIYVSVLTGYVDEVGQGRLENQIVNSENGEVVESDYIPFEEGQVGGGLSCNFLAERGVKEGGLPSERDGKRLWERFKLFNFETFHDSQDHEIEPFPETIEEGGVESPIMVVQGKTDVVVVRVRDTDDRVDECLREGRFGEALRRGIWGRRRLKHHTIPALTSSYLTHYLQQNTSASVSLCAKNLRPLLGGSPTMWEKYLYLFVKTPLGLKKLLPVIPVRDPKLSASLYEMVLEKLLLHVETSCPEMEEDYLRCLRVWGSTDGLSKWCEIVEGEDREAGKRDLDYRLTQSAAEYLQPVKPASQPPTSVRTKREGSTSSQKSTPSTLNSLYSIPSVSSRLKSRLSPSNKNKVSKRVCLRALAYLAMLGGDGEGVVEYYLECAELEEEVKPDELIMNNNLTASLTLKPSKYSTFLKYLQLNELLPTLITPPQNLHKLIKLVGCEIAGGFFLENCRSLEGAGGGSSLSVKECYEGLKSFPESLLWYLTLVFTNKTEIYLPSEKSSFVNEMHRTHLKLLVETQSKCVRQRKERWKIAPSVEEAGPEDFESPLMSFLRTILANDKGGGIRADDARMCIEKECRKSNNAPILPRELAYVLSTSTNLSDSELCIKLYLENCASVHLATIYASNHPTKKSHLWNIVVRWCLENDRLSNLLSSALHAGADLAKLVREIPDGRKIKNLKKLLLSSIENYRIRMELVSLASKISSTDRDSLITDLMEEERKGVRSFNLRVNLVEGGDEKVAKDRTMLGRSRKGKWCKKSFLV</sequence>
<accession>A0A9W7AIA6</accession>
<evidence type="ECO:0000259" key="2">
    <source>
        <dbReference type="Pfam" id="PF23411"/>
    </source>
</evidence>
<dbReference type="InterPro" id="IPR057780">
    <property type="entry name" value="Beta-prop_Vps41"/>
</dbReference>
<dbReference type="EMBL" id="BRXW01000591">
    <property type="protein sequence ID" value="GMH68275.1"/>
    <property type="molecule type" value="Genomic_DNA"/>
</dbReference>
<reference evidence="4" key="1">
    <citation type="journal article" date="2023" name="Commun. Biol.">
        <title>Genome analysis of Parmales, the sister group of diatoms, reveals the evolutionary specialization of diatoms from phago-mixotrophs to photoautotrophs.</title>
        <authorList>
            <person name="Ban H."/>
            <person name="Sato S."/>
            <person name="Yoshikawa S."/>
            <person name="Yamada K."/>
            <person name="Nakamura Y."/>
            <person name="Ichinomiya M."/>
            <person name="Sato N."/>
            <person name="Blanc-Mathieu R."/>
            <person name="Endo H."/>
            <person name="Kuwata A."/>
            <person name="Ogata H."/>
        </authorList>
    </citation>
    <scope>NUCLEOTIDE SEQUENCE [LARGE SCALE GENOMIC DNA]</scope>
    <source>
        <strain evidence="4">NIES 3700</strain>
    </source>
</reference>
<keyword evidence="4" id="KW-1185">Reference proteome</keyword>
<gene>
    <name evidence="3" type="ORF">TrLO_g10153</name>
</gene>
<dbReference type="Pfam" id="PF23411">
    <property type="entry name" value="Beta-prop_Vps41"/>
    <property type="match status" value="1"/>
</dbReference>
<organism evidence="3 4">
    <name type="scientific">Triparma laevis f. longispina</name>
    <dbReference type="NCBI Taxonomy" id="1714387"/>
    <lineage>
        <taxon>Eukaryota</taxon>
        <taxon>Sar</taxon>
        <taxon>Stramenopiles</taxon>
        <taxon>Ochrophyta</taxon>
        <taxon>Bolidophyceae</taxon>
        <taxon>Parmales</taxon>
        <taxon>Triparmaceae</taxon>
        <taxon>Triparma</taxon>
    </lineage>
</organism>
<dbReference type="AlphaFoldDB" id="A0A9W7AIA6"/>
<comment type="caution">
    <text evidence="3">The sequence shown here is derived from an EMBL/GenBank/DDBJ whole genome shotgun (WGS) entry which is preliminary data.</text>
</comment>
<name>A0A9W7AIA6_9STRA</name>
<feature type="region of interest" description="Disordered" evidence="1">
    <location>
        <begin position="469"/>
        <end position="502"/>
    </location>
</feature>
<evidence type="ECO:0000313" key="4">
    <source>
        <dbReference type="Proteomes" id="UP001165122"/>
    </source>
</evidence>
<feature type="domain" description="Vps41 beta-propeller" evidence="2">
    <location>
        <begin position="40"/>
        <end position="176"/>
    </location>
</feature>